<dbReference type="InterPro" id="IPR017900">
    <property type="entry name" value="4Fe4S_Fe_S_CS"/>
</dbReference>
<dbReference type="EMBL" id="BSDX01000001">
    <property type="protein sequence ID" value="GLI53308.1"/>
    <property type="molecule type" value="Genomic_DNA"/>
</dbReference>
<name>A0A9W6GG36_9BACT</name>
<reference evidence="8" key="1">
    <citation type="submission" date="2022-12" db="EMBL/GenBank/DDBJ databases">
        <title>Reference genome sequencing for broad-spectrum identification of bacterial and archaeal isolates by mass spectrometry.</title>
        <authorList>
            <person name="Sekiguchi Y."/>
            <person name="Tourlousse D.M."/>
        </authorList>
    </citation>
    <scope>NUCLEOTIDE SEQUENCE</scope>
    <source>
        <strain evidence="8">TSL-P1</strain>
    </source>
</reference>
<dbReference type="SUPFAM" id="SSF46548">
    <property type="entry name" value="alpha-helical ferredoxin"/>
    <property type="match status" value="1"/>
</dbReference>
<dbReference type="InterPro" id="IPR004017">
    <property type="entry name" value="Cys_rich_dom"/>
</dbReference>
<dbReference type="AlphaFoldDB" id="A0A9W6GG36"/>
<keyword evidence="5" id="KW-0408">Iron</keyword>
<dbReference type="Proteomes" id="UP001144297">
    <property type="component" value="Unassembled WGS sequence"/>
</dbReference>
<evidence type="ECO:0000313" key="8">
    <source>
        <dbReference type="EMBL" id="GLI53308.1"/>
    </source>
</evidence>
<keyword evidence="6" id="KW-0411">Iron-sulfur</keyword>
<dbReference type="PROSITE" id="PS51379">
    <property type="entry name" value="4FE4S_FER_2"/>
    <property type="match status" value="2"/>
</dbReference>
<protein>
    <submittedName>
        <fullName evidence="8">Ferredoxin</fullName>
    </submittedName>
</protein>
<dbReference type="GO" id="GO:0016491">
    <property type="term" value="F:oxidoreductase activity"/>
    <property type="evidence" value="ECO:0007669"/>
    <property type="project" value="UniProtKB-ARBA"/>
</dbReference>
<sequence>MSGKIFPFNRKPVTDIGIDKTLENISEAEIKKAIDKVLKNEASARLKIFVETCMRCGMCTNSCHHYLAHNNDPTYAPAAKVKQTVWDILNKNGNVSKDDIKKYARIAFSECNLCRRCVQFCPFGIDIAYLISLVRRICCLIGAVPQYIQDQALSHMQTTNMLWFRQDEWLDTVQWLEDELRAEIKNARIPLGKKNAEILYLAHGLEAKYMTGLLTNMAKIMNIAGVDWTMPDTDGWDYTNKAFYAQDSETMGMVVRRHYELAFKLNVKKIVMGECGHAFRTGVYEGVRFLGWKDSPIPYIHGVEFFYELIRYGKIKIAKKIEEPVTVQDPCNIVRYRGLGDMIRYIVKATCENFIDINPGYEYNYCCSAGGGMIDAGPPWKMARIEGGKIKAEQIKDTGAKIVIAPCHTCHKGIEDLNDYYKLGVHVKFLTDIIAEVIEIPEEMKP</sequence>
<dbReference type="Pfam" id="PF02754">
    <property type="entry name" value="CCG"/>
    <property type="match status" value="1"/>
</dbReference>
<keyword evidence="3" id="KW-0479">Metal-binding</keyword>
<evidence type="ECO:0000256" key="3">
    <source>
        <dbReference type="ARBA" id="ARBA00022723"/>
    </source>
</evidence>
<dbReference type="GO" id="GO:0046872">
    <property type="term" value="F:metal ion binding"/>
    <property type="evidence" value="ECO:0007669"/>
    <property type="project" value="UniProtKB-KW"/>
</dbReference>
<keyword evidence="9" id="KW-1185">Reference proteome</keyword>
<gene>
    <name evidence="8" type="ORF">TISLANDTSLP1_10010</name>
</gene>
<evidence type="ECO:0000256" key="4">
    <source>
        <dbReference type="ARBA" id="ARBA00022982"/>
    </source>
</evidence>
<evidence type="ECO:0000256" key="1">
    <source>
        <dbReference type="ARBA" id="ARBA00022448"/>
    </source>
</evidence>
<dbReference type="Pfam" id="PF13183">
    <property type="entry name" value="Fer4_8"/>
    <property type="match status" value="1"/>
</dbReference>
<accession>A0A9W6GG36</accession>
<feature type="domain" description="4Fe-4S ferredoxin-type" evidence="7">
    <location>
        <begin position="44"/>
        <end position="73"/>
    </location>
</feature>
<feature type="domain" description="4Fe-4S ferredoxin-type" evidence="7">
    <location>
        <begin position="102"/>
        <end position="125"/>
    </location>
</feature>
<evidence type="ECO:0000256" key="5">
    <source>
        <dbReference type="ARBA" id="ARBA00023004"/>
    </source>
</evidence>
<evidence type="ECO:0000313" key="9">
    <source>
        <dbReference type="Proteomes" id="UP001144297"/>
    </source>
</evidence>
<evidence type="ECO:0000256" key="2">
    <source>
        <dbReference type="ARBA" id="ARBA00022485"/>
    </source>
</evidence>
<evidence type="ECO:0000256" key="6">
    <source>
        <dbReference type="ARBA" id="ARBA00023014"/>
    </source>
</evidence>
<dbReference type="PROSITE" id="PS00198">
    <property type="entry name" value="4FE4S_FER_1"/>
    <property type="match status" value="1"/>
</dbReference>
<dbReference type="GO" id="GO:0051539">
    <property type="term" value="F:4 iron, 4 sulfur cluster binding"/>
    <property type="evidence" value="ECO:0007669"/>
    <property type="project" value="UniProtKB-KW"/>
</dbReference>
<proteinExistence type="predicted"/>
<dbReference type="PANTHER" id="PTHR43551:SF1">
    <property type="entry name" value="HETERODISULFIDE REDUCTASE"/>
    <property type="match status" value="1"/>
</dbReference>
<keyword evidence="4" id="KW-0249">Electron transport</keyword>
<keyword evidence="1" id="KW-0813">Transport</keyword>
<organism evidence="8 9">
    <name type="scientific">Thermodesulfovibrio yellowstonii</name>
    <dbReference type="NCBI Taxonomy" id="28262"/>
    <lineage>
        <taxon>Bacteria</taxon>
        <taxon>Pseudomonadati</taxon>
        <taxon>Nitrospirota</taxon>
        <taxon>Thermodesulfovibrionia</taxon>
        <taxon>Thermodesulfovibrionales</taxon>
        <taxon>Thermodesulfovibrionaceae</taxon>
        <taxon>Thermodesulfovibrio</taxon>
    </lineage>
</organism>
<comment type="caution">
    <text evidence="8">The sequence shown here is derived from an EMBL/GenBank/DDBJ whole genome shotgun (WGS) entry which is preliminary data.</text>
</comment>
<dbReference type="Gene3D" id="1.10.1060.10">
    <property type="entry name" value="Alpha-helical ferredoxin"/>
    <property type="match status" value="1"/>
</dbReference>
<dbReference type="InterPro" id="IPR017896">
    <property type="entry name" value="4Fe4S_Fe-S-bd"/>
</dbReference>
<dbReference type="PANTHER" id="PTHR43551">
    <property type="entry name" value="FUMARATE REDUCTASE IRON-SULFUR SUBUNIT"/>
    <property type="match status" value="1"/>
</dbReference>
<dbReference type="InterPro" id="IPR009051">
    <property type="entry name" value="Helical_ferredxn"/>
</dbReference>
<keyword evidence="2" id="KW-0004">4Fe-4S</keyword>
<evidence type="ECO:0000259" key="7">
    <source>
        <dbReference type="PROSITE" id="PS51379"/>
    </source>
</evidence>